<gene>
    <name evidence="2" type="ORF">MELLADRAFT_61225</name>
</gene>
<dbReference type="KEGG" id="mlr:MELLADRAFT_61225"/>
<organism evidence="3">
    <name type="scientific">Melampsora larici-populina (strain 98AG31 / pathotype 3-4-7)</name>
    <name type="common">Poplar leaf rust fungus</name>
    <dbReference type="NCBI Taxonomy" id="747676"/>
    <lineage>
        <taxon>Eukaryota</taxon>
        <taxon>Fungi</taxon>
        <taxon>Dikarya</taxon>
        <taxon>Basidiomycota</taxon>
        <taxon>Pucciniomycotina</taxon>
        <taxon>Pucciniomycetes</taxon>
        <taxon>Pucciniales</taxon>
        <taxon>Melampsoraceae</taxon>
        <taxon>Melampsora</taxon>
    </lineage>
</organism>
<evidence type="ECO:0000313" key="3">
    <source>
        <dbReference type="Proteomes" id="UP000001072"/>
    </source>
</evidence>
<feature type="region of interest" description="Disordered" evidence="1">
    <location>
        <begin position="1"/>
        <end position="112"/>
    </location>
</feature>
<name>F4RE29_MELLP</name>
<dbReference type="HOGENOM" id="CLU_2146409_0_0_1"/>
<feature type="compositionally biased region" description="Low complexity" evidence="1">
    <location>
        <begin position="56"/>
        <end position="70"/>
    </location>
</feature>
<evidence type="ECO:0000256" key="1">
    <source>
        <dbReference type="SAM" id="MobiDB-lite"/>
    </source>
</evidence>
<feature type="compositionally biased region" description="Polar residues" evidence="1">
    <location>
        <begin position="40"/>
        <end position="50"/>
    </location>
</feature>
<dbReference type="InParanoid" id="F4RE29"/>
<dbReference type="EMBL" id="GL883097">
    <property type="protein sequence ID" value="EGG09510.1"/>
    <property type="molecule type" value="Genomic_DNA"/>
</dbReference>
<dbReference type="VEuPathDB" id="FungiDB:MELLADRAFT_61225"/>
<evidence type="ECO:0000313" key="2">
    <source>
        <dbReference type="EMBL" id="EGG09510.1"/>
    </source>
</evidence>
<reference evidence="3" key="1">
    <citation type="journal article" date="2011" name="Proc. Natl. Acad. Sci. U.S.A.">
        <title>Obligate biotrophy features unraveled by the genomic analysis of rust fungi.</title>
        <authorList>
            <person name="Duplessis S."/>
            <person name="Cuomo C.A."/>
            <person name="Lin Y.-C."/>
            <person name="Aerts A."/>
            <person name="Tisserant E."/>
            <person name="Veneault-Fourrey C."/>
            <person name="Joly D.L."/>
            <person name="Hacquard S."/>
            <person name="Amselem J."/>
            <person name="Cantarel B.L."/>
            <person name="Chiu R."/>
            <person name="Coutinho P.M."/>
            <person name="Feau N."/>
            <person name="Field M."/>
            <person name="Frey P."/>
            <person name="Gelhaye E."/>
            <person name="Goldberg J."/>
            <person name="Grabherr M.G."/>
            <person name="Kodira C.D."/>
            <person name="Kohler A."/>
            <person name="Kuees U."/>
            <person name="Lindquist E.A."/>
            <person name="Lucas S.M."/>
            <person name="Mago R."/>
            <person name="Mauceli E."/>
            <person name="Morin E."/>
            <person name="Murat C."/>
            <person name="Pangilinan J.L."/>
            <person name="Park R."/>
            <person name="Pearson M."/>
            <person name="Quesneville H."/>
            <person name="Rouhier N."/>
            <person name="Sakthikumar S."/>
            <person name="Salamov A.A."/>
            <person name="Schmutz J."/>
            <person name="Selles B."/>
            <person name="Shapiro H."/>
            <person name="Tanguay P."/>
            <person name="Tuskan G.A."/>
            <person name="Henrissat B."/>
            <person name="Van de Peer Y."/>
            <person name="Rouze P."/>
            <person name="Ellis J.G."/>
            <person name="Dodds P.N."/>
            <person name="Schein J.E."/>
            <person name="Zhong S."/>
            <person name="Hamelin R.C."/>
            <person name="Grigoriev I.V."/>
            <person name="Szabo L.J."/>
            <person name="Martin F."/>
        </authorList>
    </citation>
    <scope>NUCLEOTIDE SEQUENCE [LARGE SCALE GENOMIC DNA]</scope>
    <source>
        <strain evidence="3">98AG31 / pathotype 3-4-7</strain>
    </source>
</reference>
<protein>
    <submittedName>
        <fullName evidence="2">Uncharacterized protein</fullName>
    </submittedName>
</protein>
<keyword evidence="3" id="KW-1185">Reference proteome</keyword>
<accession>F4RE29</accession>
<dbReference type="Proteomes" id="UP000001072">
    <property type="component" value="Unassembled WGS sequence"/>
</dbReference>
<dbReference type="RefSeq" id="XP_007407237.1">
    <property type="nucleotide sequence ID" value="XM_007407175.1"/>
</dbReference>
<dbReference type="AlphaFoldDB" id="F4RE29"/>
<sequence>MSAPDLPTGLENLPPRASTPSQSDSNRPRTRKGKKVEALNTVNEGEMNNLQERDGSQTTNQMTSTSTGNQGPNLPGAGEGTGGDEEMRQEEVEVGEDELPKSRSVGNITGIG</sequence>
<proteinExistence type="predicted"/>
<dbReference type="GeneID" id="18929699"/>